<dbReference type="Gene3D" id="2.60.120.590">
    <property type="entry name" value="Alpha-ketoglutarate-dependent dioxygenase AlkB-like"/>
    <property type="match status" value="1"/>
</dbReference>
<protein>
    <submittedName>
        <fullName evidence="3">Uncharacterized protein</fullName>
    </submittedName>
</protein>
<dbReference type="SUPFAM" id="SSF51197">
    <property type="entry name" value="Clavaminate synthase-like"/>
    <property type="match status" value="1"/>
</dbReference>
<dbReference type="PANTHER" id="PTHR31447">
    <property type="entry name" value="HYDROXYPROLINE-RICH GLYCOPROTEIN FAMILY PROTEIN-RELATED"/>
    <property type="match status" value="1"/>
</dbReference>
<dbReference type="PANTHER" id="PTHR31447:SF0">
    <property type="entry name" value="HYDROXYPROLINE-RICH GLYCOPROTEIN FAMILY PROTEIN"/>
    <property type="match status" value="1"/>
</dbReference>
<dbReference type="GO" id="GO:0032451">
    <property type="term" value="F:demethylase activity"/>
    <property type="evidence" value="ECO:0007669"/>
    <property type="project" value="InterPro"/>
</dbReference>
<gene>
    <name evidence="3" type="ORF">SASPL_142944</name>
</gene>
<feature type="compositionally biased region" description="Low complexity" evidence="2">
    <location>
        <begin position="610"/>
        <end position="623"/>
    </location>
</feature>
<organism evidence="3">
    <name type="scientific">Salvia splendens</name>
    <name type="common">Scarlet sage</name>
    <dbReference type="NCBI Taxonomy" id="180675"/>
    <lineage>
        <taxon>Eukaryota</taxon>
        <taxon>Viridiplantae</taxon>
        <taxon>Streptophyta</taxon>
        <taxon>Embryophyta</taxon>
        <taxon>Tracheophyta</taxon>
        <taxon>Spermatophyta</taxon>
        <taxon>Magnoliopsida</taxon>
        <taxon>eudicotyledons</taxon>
        <taxon>Gunneridae</taxon>
        <taxon>Pentapetalae</taxon>
        <taxon>asterids</taxon>
        <taxon>lamiids</taxon>
        <taxon>Lamiales</taxon>
        <taxon>Lamiaceae</taxon>
        <taxon>Nepetoideae</taxon>
        <taxon>Mentheae</taxon>
        <taxon>Salviinae</taxon>
        <taxon>Salvia</taxon>
        <taxon>Salvia subgen. Calosphace</taxon>
        <taxon>core Calosphace</taxon>
    </lineage>
</organism>
<keyword evidence="4" id="KW-1185">Reference proteome</keyword>
<comment type="caution">
    <text evidence="3">The sequence shown here is derived from an EMBL/GenBank/DDBJ whole genome shotgun (WGS) entry which is preliminary data.</text>
</comment>
<evidence type="ECO:0000256" key="2">
    <source>
        <dbReference type="SAM" id="MobiDB-lite"/>
    </source>
</evidence>
<dbReference type="InterPro" id="IPR044842">
    <property type="entry name" value="ALKBH9B/ALKBH10B-like"/>
</dbReference>
<sequence length="680" mass="73376">MAMQSGAMVVPDKIPVQWYNHQQQPPHYQVDEREGCLMWLRGEFAAANAIIDALCHHLMAVGEPGEYDGVIGSVQQRRCNWNPILHMQQYYSVADVVYALQQVGWRKQQKVVGFEGVARMAGGGGGGGGKEFRRGGRGQRGGLEVQNFGGEMNGKDLNNGYCKSNLKMIEKLDEGDKAKVEKKEDTEGKETEKKNPLMGYFLLMYEVTELDEKSEETGTATTQRSTQEAVAHADAEAEDRGSCSVDGSGLVEKSKLEVSPKSFVASEICDGISVNITEGLKLYEDLFDDSEILKLNNLVHDLRAAGKRGQLQGKFGESGYLEMWELACNFFFCSTAGQTFVALKRPMKGHGREMIQLGVPIADAPPEDEVASGTSRDPKIEPIPVALQDVVEKLLNKNVVSTRPDSAIIDIFNEGDHSQPHIWPQWFGRPVCVISLTLCEMSFGKAMPVDSPGSYRCALKLSLAPGSTIVMQGRSADVARHAIPSLQKQRMLVTLVKSQSKKTIGGDAHRFVPPSTTWTPPPSRSPSHIRPGAAKYFGPVPPPGVSPARQQLPPPNGIQVPPMFVSAPVAPGIAYPAPVALPPTSAGWPAAPPRHRQPRLPVPGTGVFLPSQGSSNSSNQPAATENNSMETSGRAEEHNAGKSNGSGSSPKVDDEATKQESNGGSDKSKEEELECSGGAV</sequence>
<evidence type="ECO:0000313" key="4">
    <source>
        <dbReference type="Proteomes" id="UP000298416"/>
    </source>
</evidence>
<accession>A0A8X8WKU8</accession>
<evidence type="ECO:0000256" key="1">
    <source>
        <dbReference type="ARBA" id="ARBA00007879"/>
    </source>
</evidence>
<dbReference type="Proteomes" id="UP000298416">
    <property type="component" value="Unassembled WGS sequence"/>
</dbReference>
<name>A0A8X8WKU8_SALSN</name>
<comment type="similarity">
    <text evidence="1">Belongs to the alkB family.</text>
</comment>
<dbReference type="InterPro" id="IPR037151">
    <property type="entry name" value="AlkB-like_sf"/>
</dbReference>
<reference evidence="3" key="1">
    <citation type="submission" date="2018-01" db="EMBL/GenBank/DDBJ databases">
        <authorList>
            <person name="Mao J.F."/>
        </authorList>
    </citation>
    <scope>NUCLEOTIDE SEQUENCE</scope>
    <source>
        <strain evidence="3">Huo1</strain>
        <tissue evidence="3">Leaf</tissue>
    </source>
</reference>
<feature type="region of interest" description="Disordered" evidence="2">
    <location>
        <begin position="586"/>
        <end position="680"/>
    </location>
</feature>
<reference evidence="3" key="2">
    <citation type="submission" date="2020-08" db="EMBL/GenBank/DDBJ databases">
        <title>Plant Genome Project.</title>
        <authorList>
            <person name="Zhang R.-G."/>
        </authorList>
    </citation>
    <scope>NUCLEOTIDE SEQUENCE</scope>
    <source>
        <strain evidence="3">Huo1</strain>
        <tissue evidence="3">Leaf</tissue>
    </source>
</reference>
<dbReference type="GO" id="GO:0003729">
    <property type="term" value="F:mRNA binding"/>
    <property type="evidence" value="ECO:0007669"/>
    <property type="project" value="InterPro"/>
</dbReference>
<dbReference type="AlphaFoldDB" id="A0A8X8WKU8"/>
<proteinExistence type="inferred from homology"/>
<evidence type="ECO:0000313" key="3">
    <source>
        <dbReference type="EMBL" id="KAG6396787.1"/>
    </source>
</evidence>
<dbReference type="EMBL" id="PNBA02000016">
    <property type="protein sequence ID" value="KAG6396787.1"/>
    <property type="molecule type" value="Genomic_DNA"/>
</dbReference>
<feature type="region of interest" description="Disordered" evidence="2">
    <location>
        <begin position="504"/>
        <end position="552"/>
    </location>
</feature>
<dbReference type="GO" id="GO:0006402">
    <property type="term" value="P:mRNA catabolic process"/>
    <property type="evidence" value="ECO:0007669"/>
    <property type="project" value="InterPro"/>
</dbReference>